<organism evidence="2 3">
    <name type="scientific">Desulfosarcina ovata subsp. ovata</name>
    <dbReference type="NCBI Taxonomy" id="2752305"/>
    <lineage>
        <taxon>Bacteria</taxon>
        <taxon>Pseudomonadati</taxon>
        <taxon>Thermodesulfobacteriota</taxon>
        <taxon>Desulfobacteria</taxon>
        <taxon>Desulfobacterales</taxon>
        <taxon>Desulfosarcinaceae</taxon>
        <taxon>Desulfosarcina</taxon>
    </lineage>
</organism>
<evidence type="ECO:0000313" key="3">
    <source>
        <dbReference type="Proteomes" id="UP000422108"/>
    </source>
</evidence>
<evidence type="ECO:0000313" key="2">
    <source>
        <dbReference type="EMBL" id="BBO92667.1"/>
    </source>
</evidence>
<dbReference type="Pfam" id="PF13462">
    <property type="entry name" value="Thioredoxin_4"/>
    <property type="match status" value="1"/>
</dbReference>
<dbReference type="Gene3D" id="3.40.30.10">
    <property type="entry name" value="Glutaredoxin"/>
    <property type="match status" value="1"/>
</dbReference>
<keyword evidence="3" id="KW-1185">Reference proteome</keyword>
<name>A0A5K8AJ16_9BACT</name>
<evidence type="ECO:0000259" key="1">
    <source>
        <dbReference type="Pfam" id="PF13462"/>
    </source>
</evidence>
<sequence>MLETYAGDVKVVYKNFPLPGHRYARAAAAAALAAEMQGEFWAFHDLLFLNYRQIDLPKIMEIARDLSLDQQRLFRDMNAAGVITAIDRDVRERLRIGVNSTPSVFINGRLLRNRSFARFQADIENILDKLDHGAAISLSDAADDISDR</sequence>
<feature type="domain" description="Thioredoxin-like fold" evidence="1">
    <location>
        <begin position="3"/>
        <end position="124"/>
    </location>
</feature>
<protein>
    <recommendedName>
        <fullName evidence="1">Thioredoxin-like fold domain-containing protein</fullName>
    </recommendedName>
</protein>
<dbReference type="EMBL" id="AP021879">
    <property type="protein sequence ID" value="BBO92667.1"/>
    <property type="molecule type" value="Genomic_DNA"/>
</dbReference>
<reference evidence="2 3" key="1">
    <citation type="submission" date="2019-11" db="EMBL/GenBank/DDBJ databases">
        <title>Comparative genomics of hydrocarbon-degrading Desulfosarcina strains.</title>
        <authorList>
            <person name="Watanabe M."/>
            <person name="Kojima H."/>
            <person name="Fukui M."/>
        </authorList>
    </citation>
    <scope>NUCLEOTIDE SEQUENCE [LARGE SCALE GENOMIC DNA]</scope>
    <source>
        <strain evidence="3">oXyS1</strain>
    </source>
</reference>
<proteinExistence type="predicted"/>
<dbReference type="AlphaFoldDB" id="A0A5K8AJ16"/>
<dbReference type="Proteomes" id="UP000422108">
    <property type="component" value="Chromosome"/>
</dbReference>
<dbReference type="InterPro" id="IPR036249">
    <property type="entry name" value="Thioredoxin-like_sf"/>
</dbReference>
<dbReference type="SUPFAM" id="SSF52833">
    <property type="entry name" value="Thioredoxin-like"/>
    <property type="match status" value="1"/>
</dbReference>
<dbReference type="InterPro" id="IPR012336">
    <property type="entry name" value="Thioredoxin-like_fold"/>
</dbReference>
<accession>A0A5K8AJ16</accession>
<gene>
    <name evidence="2" type="ORF">DSCOOX_58470</name>
</gene>